<feature type="domain" description="HTH araC/xylS-type" evidence="4">
    <location>
        <begin position="10"/>
        <end position="108"/>
    </location>
</feature>
<dbReference type="PROSITE" id="PS01124">
    <property type="entry name" value="HTH_ARAC_FAMILY_2"/>
    <property type="match status" value="1"/>
</dbReference>
<dbReference type="InterPro" id="IPR010499">
    <property type="entry name" value="AraC_E-bd"/>
</dbReference>
<evidence type="ECO:0000256" key="1">
    <source>
        <dbReference type="ARBA" id="ARBA00023015"/>
    </source>
</evidence>
<dbReference type="OrthoDB" id="5337216at2"/>
<dbReference type="EMBL" id="CP034437">
    <property type="protein sequence ID" value="AZN39287.1"/>
    <property type="molecule type" value="Genomic_DNA"/>
</dbReference>
<keyword evidence="2" id="KW-0238">DNA-binding</keyword>
<accession>A0A3S9A0I0</accession>
<keyword evidence="3" id="KW-0804">Transcription</keyword>
<keyword evidence="1" id="KW-0805">Transcription regulation</keyword>
<dbReference type="GO" id="GO:0003700">
    <property type="term" value="F:DNA-binding transcription factor activity"/>
    <property type="evidence" value="ECO:0007669"/>
    <property type="project" value="InterPro"/>
</dbReference>
<dbReference type="InterPro" id="IPR029441">
    <property type="entry name" value="Cass2"/>
</dbReference>
<sequence length="304" mass="35041">MRQDYLKQIQMTIDYVEAHIAEELSLSHLARIAMLSDFHFHRVFLSMAGETVMDYVRKRRLAKSAYQVAHTDARLLDIALAQGFQNHETFTRAFKRMFDLTPAEYRKQGIKPAAYSKLNVLQGKFNPYLGGIRMDYRLVTKPAFKVIGFDLNTSTRDGENHRQIPAFWQEYIKGGWGRRIPNRIHKDSWVELGLCHSFDMEAGTFKYTIGMEVDTFDGIEDSDLVCHEFGAAEYAVFSTPKVPMEQFSNSIQSTWGAVFSEWFPHSGYEHAGTTEFELYDEEHCGQGLDEVSMDIYVPVKRKEA</sequence>
<dbReference type="Pfam" id="PF12833">
    <property type="entry name" value="HTH_18"/>
    <property type="match status" value="1"/>
</dbReference>
<dbReference type="InterPro" id="IPR050959">
    <property type="entry name" value="MarA-like"/>
</dbReference>
<reference evidence="6" key="1">
    <citation type="submission" date="2018-12" db="EMBL/GenBank/DDBJ databases">
        <title>Genome sequence of Peanibacillus sp.</title>
        <authorList>
            <person name="Subramani G."/>
            <person name="Srinivasan S."/>
            <person name="Kim M.K."/>
        </authorList>
    </citation>
    <scope>NUCLEOTIDE SEQUENCE [LARGE SCALE GENOMIC DNA]</scope>
    <source>
        <strain evidence="6">18JY67-1</strain>
    </source>
</reference>
<dbReference type="PRINTS" id="PR00032">
    <property type="entry name" value="HTHARAC"/>
</dbReference>
<evidence type="ECO:0000313" key="5">
    <source>
        <dbReference type="EMBL" id="AZN39287.1"/>
    </source>
</evidence>
<proteinExistence type="predicted"/>
<dbReference type="PROSITE" id="PS00041">
    <property type="entry name" value="HTH_ARAC_FAMILY_1"/>
    <property type="match status" value="1"/>
</dbReference>
<dbReference type="InterPro" id="IPR011256">
    <property type="entry name" value="Reg_factor_effector_dom_sf"/>
</dbReference>
<dbReference type="GO" id="GO:0043565">
    <property type="term" value="F:sequence-specific DNA binding"/>
    <property type="evidence" value="ECO:0007669"/>
    <property type="project" value="InterPro"/>
</dbReference>
<dbReference type="RefSeq" id="WP_126013712.1">
    <property type="nucleotide sequence ID" value="NZ_CP034437.1"/>
</dbReference>
<dbReference type="Gene3D" id="3.20.80.10">
    <property type="entry name" value="Regulatory factor, effector binding domain"/>
    <property type="match status" value="1"/>
</dbReference>
<evidence type="ECO:0000256" key="3">
    <source>
        <dbReference type="ARBA" id="ARBA00023163"/>
    </source>
</evidence>
<name>A0A3S9A0I0_9BACL</name>
<dbReference type="KEGG" id="palb:EJC50_06135"/>
<dbReference type="SMART" id="SM00871">
    <property type="entry name" value="AraC_E_bind"/>
    <property type="match status" value="1"/>
</dbReference>
<dbReference type="InterPro" id="IPR020449">
    <property type="entry name" value="Tscrpt_reg_AraC-type_HTH"/>
</dbReference>
<dbReference type="Gene3D" id="1.10.10.60">
    <property type="entry name" value="Homeodomain-like"/>
    <property type="match status" value="2"/>
</dbReference>
<dbReference type="InterPro" id="IPR018060">
    <property type="entry name" value="HTH_AraC"/>
</dbReference>
<dbReference type="AlphaFoldDB" id="A0A3S9A0I0"/>
<evidence type="ECO:0000313" key="6">
    <source>
        <dbReference type="Proteomes" id="UP000272528"/>
    </source>
</evidence>
<dbReference type="InterPro" id="IPR009057">
    <property type="entry name" value="Homeodomain-like_sf"/>
</dbReference>
<dbReference type="SUPFAM" id="SSF46689">
    <property type="entry name" value="Homeodomain-like"/>
    <property type="match status" value="2"/>
</dbReference>
<organism evidence="5 6">
    <name type="scientific">Paenibacillus albus</name>
    <dbReference type="NCBI Taxonomy" id="2495582"/>
    <lineage>
        <taxon>Bacteria</taxon>
        <taxon>Bacillati</taxon>
        <taxon>Bacillota</taxon>
        <taxon>Bacilli</taxon>
        <taxon>Bacillales</taxon>
        <taxon>Paenibacillaceae</taxon>
        <taxon>Paenibacillus</taxon>
    </lineage>
</organism>
<dbReference type="InterPro" id="IPR018062">
    <property type="entry name" value="HTH_AraC-typ_CS"/>
</dbReference>
<dbReference type="SMART" id="SM00342">
    <property type="entry name" value="HTH_ARAC"/>
    <property type="match status" value="1"/>
</dbReference>
<dbReference type="Pfam" id="PF14526">
    <property type="entry name" value="Cass2"/>
    <property type="match status" value="1"/>
</dbReference>
<dbReference type="SUPFAM" id="SSF55136">
    <property type="entry name" value="Probable bacterial effector-binding domain"/>
    <property type="match status" value="1"/>
</dbReference>
<dbReference type="PANTHER" id="PTHR47504">
    <property type="entry name" value="RIGHT ORIGIN-BINDING PROTEIN"/>
    <property type="match status" value="1"/>
</dbReference>
<dbReference type="PANTHER" id="PTHR47504:SF5">
    <property type="entry name" value="RIGHT ORIGIN-BINDING PROTEIN"/>
    <property type="match status" value="1"/>
</dbReference>
<gene>
    <name evidence="5" type="ORF">EJC50_06135</name>
</gene>
<protein>
    <submittedName>
        <fullName evidence="5">AraC family transcriptional regulator</fullName>
    </submittedName>
</protein>
<dbReference type="Proteomes" id="UP000272528">
    <property type="component" value="Chromosome"/>
</dbReference>
<evidence type="ECO:0000259" key="4">
    <source>
        <dbReference type="PROSITE" id="PS01124"/>
    </source>
</evidence>
<keyword evidence="6" id="KW-1185">Reference proteome</keyword>
<evidence type="ECO:0000256" key="2">
    <source>
        <dbReference type="ARBA" id="ARBA00023125"/>
    </source>
</evidence>